<dbReference type="AlphaFoldDB" id="A0A8T0DFQ6"/>
<protein>
    <submittedName>
        <fullName evidence="1">Uncharacterized protein</fullName>
    </submittedName>
</protein>
<dbReference type="Proteomes" id="UP000699462">
    <property type="component" value="Unassembled WGS sequence"/>
</dbReference>
<comment type="caution">
    <text evidence="1">The sequence shown here is derived from an EMBL/GenBank/DDBJ whole genome shotgun (WGS) entry which is preliminary data.</text>
</comment>
<sequence>MTTSFIYLKITEGQNIRRKRLQEHLTLIGSLKQNLAFPQTWLSPGRETVPPFAIQQGLSVAEILRDVQRKDSDISPSKVSLLVSVCNKF</sequence>
<organism evidence="1 2">
    <name type="scientific">Paragonimus westermani</name>
    <dbReference type="NCBI Taxonomy" id="34504"/>
    <lineage>
        <taxon>Eukaryota</taxon>
        <taxon>Metazoa</taxon>
        <taxon>Spiralia</taxon>
        <taxon>Lophotrochozoa</taxon>
        <taxon>Platyhelminthes</taxon>
        <taxon>Trematoda</taxon>
        <taxon>Digenea</taxon>
        <taxon>Plagiorchiida</taxon>
        <taxon>Troglotremata</taxon>
        <taxon>Troglotrematidae</taxon>
        <taxon>Paragonimus</taxon>
    </lineage>
</organism>
<proteinExistence type="predicted"/>
<evidence type="ECO:0000313" key="2">
    <source>
        <dbReference type="Proteomes" id="UP000699462"/>
    </source>
</evidence>
<dbReference type="OrthoDB" id="6253705at2759"/>
<gene>
    <name evidence="1" type="ORF">P879_10389</name>
</gene>
<dbReference type="EMBL" id="JTDF01006153">
    <property type="protein sequence ID" value="KAF8565764.1"/>
    <property type="molecule type" value="Genomic_DNA"/>
</dbReference>
<accession>A0A8T0DFQ6</accession>
<reference evidence="1 2" key="1">
    <citation type="submission" date="2019-07" db="EMBL/GenBank/DDBJ databases">
        <title>Annotation for the trematode Paragonimus westermani.</title>
        <authorList>
            <person name="Choi Y.-J."/>
        </authorList>
    </citation>
    <scope>NUCLEOTIDE SEQUENCE [LARGE SCALE GENOMIC DNA]</scope>
    <source>
        <strain evidence="1">180907_Pwestermani</strain>
    </source>
</reference>
<name>A0A8T0DFQ6_9TREM</name>
<evidence type="ECO:0000313" key="1">
    <source>
        <dbReference type="EMBL" id="KAF8565764.1"/>
    </source>
</evidence>
<keyword evidence="2" id="KW-1185">Reference proteome</keyword>